<dbReference type="RefSeq" id="WP_131911202.1">
    <property type="nucleotide sequence ID" value="NZ_OU594967.1"/>
</dbReference>
<dbReference type="InterPro" id="IPR036513">
    <property type="entry name" value="STAS_dom_sf"/>
</dbReference>
<name>A0A4R1KGR6_9GAMM</name>
<sequence length="102" mass="11220">MANGSFARIDDQVLGFTGCWTMATVRELWEQLSTESFNCADLEKIEQIDSAGLAAIITALLSGHDSEEINLRHCPESIKPLVTLYGFEPYLIHSSETGLTAE</sequence>
<proteinExistence type="predicted"/>
<organism evidence="1 2">
    <name type="scientific">Celerinatantimonas diazotrophica</name>
    <dbReference type="NCBI Taxonomy" id="412034"/>
    <lineage>
        <taxon>Bacteria</taxon>
        <taxon>Pseudomonadati</taxon>
        <taxon>Pseudomonadota</taxon>
        <taxon>Gammaproteobacteria</taxon>
        <taxon>Celerinatantimonadaceae</taxon>
        <taxon>Celerinatantimonas</taxon>
    </lineage>
</organism>
<evidence type="ECO:0000313" key="1">
    <source>
        <dbReference type="EMBL" id="TCK63233.1"/>
    </source>
</evidence>
<gene>
    <name evidence="1" type="ORF">EV690_0330</name>
</gene>
<comment type="caution">
    <text evidence="1">The sequence shown here is derived from an EMBL/GenBank/DDBJ whole genome shotgun (WGS) entry which is preliminary data.</text>
</comment>
<dbReference type="EMBL" id="SMGD01000003">
    <property type="protein sequence ID" value="TCK63233.1"/>
    <property type="molecule type" value="Genomic_DNA"/>
</dbReference>
<dbReference type="AlphaFoldDB" id="A0A4R1KGR6"/>
<reference evidence="1 2" key="1">
    <citation type="submission" date="2019-03" db="EMBL/GenBank/DDBJ databases">
        <title>Genomic Encyclopedia of Type Strains, Phase IV (KMG-IV): sequencing the most valuable type-strain genomes for metagenomic binning, comparative biology and taxonomic classification.</title>
        <authorList>
            <person name="Goeker M."/>
        </authorList>
    </citation>
    <scope>NUCLEOTIDE SEQUENCE [LARGE SCALE GENOMIC DNA]</scope>
    <source>
        <strain evidence="1 2">DSM 18577</strain>
    </source>
</reference>
<dbReference type="SUPFAM" id="SSF52091">
    <property type="entry name" value="SpoIIaa-like"/>
    <property type="match status" value="1"/>
</dbReference>
<dbReference type="Proteomes" id="UP000295565">
    <property type="component" value="Unassembled WGS sequence"/>
</dbReference>
<evidence type="ECO:0000313" key="2">
    <source>
        <dbReference type="Proteomes" id="UP000295565"/>
    </source>
</evidence>
<accession>A0A4R1KGR6</accession>
<protein>
    <submittedName>
        <fullName evidence="1">ABC-type transporter Mla MlaB component</fullName>
    </submittedName>
</protein>
<keyword evidence="2" id="KW-1185">Reference proteome</keyword>
<dbReference type="OrthoDB" id="6387602at2"/>